<comment type="caution">
    <text evidence="2">The sequence shown here is derived from an EMBL/GenBank/DDBJ whole genome shotgun (WGS) entry which is preliminary data.</text>
</comment>
<dbReference type="Gene3D" id="2.60.120.1360">
    <property type="match status" value="1"/>
</dbReference>
<evidence type="ECO:0008006" key="4">
    <source>
        <dbReference type="Google" id="ProtNLM"/>
    </source>
</evidence>
<feature type="transmembrane region" description="Helical" evidence="1">
    <location>
        <begin position="7"/>
        <end position="24"/>
    </location>
</feature>
<keyword evidence="3" id="KW-1185">Reference proteome</keyword>
<dbReference type="AlphaFoldDB" id="A0A0L8VCH3"/>
<dbReference type="InterPro" id="IPR036514">
    <property type="entry name" value="SGNH_hydro_sf"/>
</dbReference>
<keyword evidence="1" id="KW-0812">Transmembrane</keyword>
<dbReference type="Proteomes" id="UP000036958">
    <property type="component" value="Unassembled WGS sequence"/>
</dbReference>
<dbReference type="OrthoDB" id="9810515at2"/>
<evidence type="ECO:0000256" key="1">
    <source>
        <dbReference type="SAM" id="Phobius"/>
    </source>
</evidence>
<gene>
    <name evidence="2" type="ORF">NC99_12730</name>
</gene>
<dbReference type="GO" id="GO:0016788">
    <property type="term" value="F:hydrolase activity, acting on ester bonds"/>
    <property type="evidence" value="ECO:0007669"/>
    <property type="project" value="UniProtKB-ARBA"/>
</dbReference>
<evidence type="ECO:0000313" key="2">
    <source>
        <dbReference type="EMBL" id="KOH45897.1"/>
    </source>
</evidence>
<keyword evidence="1" id="KW-1133">Transmembrane helix</keyword>
<organism evidence="2 3">
    <name type="scientific">Sunxiuqinia dokdonensis</name>
    <dbReference type="NCBI Taxonomy" id="1409788"/>
    <lineage>
        <taxon>Bacteria</taxon>
        <taxon>Pseudomonadati</taxon>
        <taxon>Bacteroidota</taxon>
        <taxon>Bacteroidia</taxon>
        <taxon>Marinilabiliales</taxon>
        <taxon>Prolixibacteraceae</taxon>
        <taxon>Sunxiuqinia</taxon>
    </lineage>
</organism>
<dbReference type="STRING" id="1409788.NC99_12730"/>
<evidence type="ECO:0000313" key="3">
    <source>
        <dbReference type="Proteomes" id="UP000036958"/>
    </source>
</evidence>
<protein>
    <recommendedName>
        <fullName evidence="4">SGNH hydrolase-type esterase domain-containing protein</fullName>
    </recommendedName>
</protein>
<reference evidence="3" key="1">
    <citation type="submission" date="2015-07" db="EMBL/GenBank/DDBJ databases">
        <title>Genome sequencing of Sunxiuqinia dokdonensis strain SK.</title>
        <authorList>
            <person name="Ahn S."/>
            <person name="Kim B.-C."/>
        </authorList>
    </citation>
    <scope>NUCLEOTIDE SEQUENCE [LARGE SCALE GENOMIC DNA]</scope>
    <source>
        <strain evidence="3">SK</strain>
    </source>
</reference>
<name>A0A0L8VCH3_9BACT</name>
<sequence length="457" mass="51622">MTPVREFLYFLILLTIFSVLLFLWKAEKEIPASALVVQEPIPTLVQKTSSPDDTLNTQKIEQALSEIPATQQPAAGLFHPVPLIFAEDDSLRFQLLERQLQKAAQSNLPVRVIYFGDSQIENDRITSALRTQLQAQFSGRGPGFVPLDLYYNTRHKLILETSDNWEIKTFQDKDFINESLLFKNALLTSANAEGWFRIRRIKRLNPGPDYQLMKLYYTATDSCLVTVTQGRDLIYSGYLLPQHQISTLDFQFNRTPDDIRFDFAANDSLNIVGLSLETGSGVLVDNIALRGLSYPTFESSNQAAIVQMLRQVNVGLFVLHFGVNLVPVQADDYPNFRRNFQRQIDFLKRVSTDTPILIIGVSDMAQMHNGEFVSYPNIPVIKRIQYEIAMQNHAAFWDLQASMGGQGAMSRWVNADPALGRADYVHFSDEGAEIVGQELSRILLEALQTPADTLAHD</sequence>
<accession>A0A0L8VCH3</accession>
<keyword evidence="1" id="KW-0472">Membrane</keyword>
<dbReference type="EMBL" id="LGIA01000061">
    <property type="protein sequence ID" value="KOH45897.1"/>
    <property type="molecule type" value="Genomic_DNA"/>
</dbReference>
<dbReference type="SUPFAM" id="SSF52266">
    <property type="entry name" value="SGNH hydrolase"/>
    <property type="match status" value="1"/>
</dbReference>
<proteinExistence type="predicted"/>
<dbReference type="Gene3D" id="3.40.50.1110">
    <property type="entry name" value="SGNH hydrolase"/>
    <property type="match status" value="1"/>
</dbReference>
<dbReference type="RefSeq" id="WP_053180775.1">
    <property type="nucleotide sequence ID" value="NZ_LGIA01000061.1"/>
</dbReference>